<evidence type="ECO:0000256" key="2">
    <source>
        <dbReference type="ARBA" id="ARBA00039140"/>
    </source>
</evidence>
<dbReference type="Gene3D" id="3.40.50.2300">
    <property type="match status" value="1"/>
</dbReference>
<dbReference type="PROSITE" id="PS50122">
    <property type="entry name" value="CHEB"/>
    <property type="match status" value="1"/>
</dbReference>
<feature type="modified residue" description="4-aspartylphosphate" evidence="5">
    <location>
        <position position="56"/>
    </location>
</feature>
<dbReference type="SUPFAM" id="SSF52172">
    <property type="entry name" value="CheY-like"/>
    <property type="match status" value="1"/>
</dbReference>
<keyword evidence="5" id="KW-0597">Phosphoprotein</keyword>
<evidence type="ECO:0000259" key="7">
    <source>
        <dbReference type="PROSITE" id="PS50122"/>
    </source>
</evidence>
<comment type="caution">
    <text evidence="8">The sequence shown here is derived from an EMBL/GenBank/DDBJ whole genome shotgun (WGS) entry which is preliminary data.</text>
</comment>
<dbReference type="SMART" id="SM00448">
    <property type="entry name" value="REC"/>
    <property type="match status" value="1"/>
</dbReference>
<keyword evidence="4" id="KW-0145">Chemotaxis</keyword>
<feature type="domain" description="Response regulatory" evidence="6">
    <location>
        <begin position="5"/>
        <end position="122"/>
    </location>
</feature>
<dbReference type="InterPro" id="IPR000673">
    <property type="entry name" value="Sig_transdc_resp-reg_Me-estase"/>
</dbReference>
<comment type="catalytic activity">
    <reaction evidence="3">
        <text>[protein]-L-glutamate 5-O-methyl ester + H2O = L-glutamyl-[protein] + methanol + H(+)</text>
        <dbReference type="Rhea" id="RHEA:23236"/>
        <dbReference type="Rhea" id="RHEA-COMP:10208"/>
        <dbReference type="Rhea" id="RHEA-COMP:10311"/>
        <dbReference type="ChEBI" id="CHEBI:15377"/>
        <dbReference type="ChEBI" id="CHEBI:15378"/>
        <dbReference type="ChEBI" id="CHEBI:17790"/>
        <dbReference type="ChEBI" id="CHEBI:29973"/>
        <dbReference type="ChEBI" id="CHEBI:82795"/>
        <dbReference type="EC" id="3.1.1.61"/>
    </reaction>
</comment>
<dbReference type="SUPFAM" id="SSF52738">
    <property type="entry name" value="Methylesterase CheB, C-terminal domain"/>
    <property type="match status" value="1"/>
</dbReference>
<accession>A0A5A8F3L9</accession>
<dbReference type="GO" id="GO:0005737">
    <property type="term" value="C:cytoplasm"/>
    <property type="evidence" value="ECO:0007669"/>
    <property type="project" value="InterPro"/>
</dbReference>
<evidence type="ECO:0000256" key="4">
    <source>
        <dbReference type="PROSITE-ProRule" id="PRU00050"/>
    </source>
</evidence>
<dbReference type="PROSITE" id="PS50110">
    <property type="entry name" value="RESPONSE_REGULATORY"/>
    <property type="match status" value="1"/>
</dbReference>
<dbReference type="InterPro" id="IPR001789">
    <property type="entry name" value="Sig_transdc_resp-reg_receiver"/>
</dbReference>
<dbReference type="OrthoDB" id="9793421at2"/>
<evidence type="ECO:0000313" key="9">
    <source>
        <dbReference type="Proteomes" id="UP000322876"/>
    </source>
</evidence>
<dbReference type="RefSeq" id="WP_149267228.1">
    <property type="nucleotide sequence ID" value="NZ_VFJB01000009.1"/>
</dbReference>
<feature type="domain" description="CheB-type methylesterase" evidence="7">
    <location>
        <begin position="154"/>
        <end position="342"/>
    </location>
</feature>
<dbReference type="Pfam" id="PF01339">
    <property type="entry name" value="CheB_methylest"/>
    <property type="match status" value="1"/>
</dbReference>
<evidence type="ECO:0000256" key="5">
    <source>
        <dbReference type="PROSITE-ProRule" id="PRU00169"/>
    </source>
</evidence>
<evidence type="ECO:0000313" key="8">
    <source>
        <dbReference type="EMBL" id="KAA0257084.1"/>
    </source>
</evidence>
<dbReference type="InterPro" id="IPR035909">
    <property type="entry name" value="CheB_C"/>
</dbReference>
<evidence type="ECO:0000256" key="1">
    <source>
        <dbReference type="ARBA" id="ARBA00022801"/>
    </source>
</evidence>
<dbReference type="PANTHER" id="PTHR42872">
    <property type="entry name" value="PROTEIN-GLUTAMATE METHYLESTERASE/PROTEIN-GLUTAMINE GLUTAMINASE"/>
    <property type="match status" value="1"/>
</dbReference>
<feature type="active site" evidence="4">
    <location>
        <position position="192"/>
    </location>
</feature>
<dbReference type="Gene3D" id="3.40.50.180">
    <property type="entry name" value="Methylesterase CheB, C-terminal domain"/>
    <property type="match status" value="1"/>
</dbReference>
<feature type="active site" evidence="4">
    <location>
        <position position="288"/>
    </location>
</feature>
<dbReference type="EMBL" id="VFJB01000009">
    <property type="protein sequence ID" value="KAA0257084.1"/>
    <property type="molecule type" value="Genomic_DNA"/>
</dbReference>
<gene>
    <name evidence="8" type="ORF">FHQ18_10980</name>
</gene>
<reference evidence="8 9" key="1">
    <citation type="submission" date="2019-06" db="EMBL/GenBank/DDBJ databases">
        <title>Genomic insights into carbon and energy metabolism of Deferribacter autotrophicus revealed new metabolic traits in the phylum Deferribacteres.</title>
        <authorList>
            <person name="Slobodkin A.I."/>
            <person name="Slobodkina G.B."/>
            <person name="Allioux M."/>
            <person name="Alain K."/>
            <person name="Jebbar M."/>
            <person name="Shadrin V."/>
            <person name="Kublanov I.V."/>
            <person name="Toshchakov S.V."/>
            <person name="Bonch-Osmolovskaya E.A."/>
        </authorList>
    </citation>
    <scope>NUCLEOTIDE SEQUENCE [LARGE SCALE GENOMIC DNA]</scope>
    <source>
        <strain evidence="8 9">SL50</strain>
    </source>
</reference>
<dbReference type="Proteomes" id="UP000322876">
    <property type="component" value="Unassembled WGS sequence"/>
</dbReference>
<dbReference type="PANTHER" id="PTHR42872:SF3">
    <property type="entry name" value="PROTEIN-GLUTAMATE METHYLESTERASE_PROTEIN-GLUTAMINE GLUTAMINASE 1"/>
    <property type="match status" value="1"/>
</dbReference>
<protein>
    <recommendedName>
        <fullName evidence="2">protein-glutamate methylesterase</fullName>
        <ecNumber evidence="2">3.1.1.61</ecNumber>
    </recommendedName>
</protein>
<keyword evidence="9" id="KW-1185">Reference proteome</keyword>
<feature type="active site" evidence="4">
    <location>
        <position position="166"/>
    </location>
</feature>
<keyword evidence="1 4" id="KW-0378">Hydrolase</keyword>
<evidence type="ECO:0000256" key="3">
    <source>
        <dbReference type="ARBA" id="ARBA00048267"/>
    </source>
</evidence>
<dbReference type="GO" id="GO:0008984">
    <property type="term" value="F:protein-glutamate methylesterase activity"/>
    <property type="evidence" value="ECO:0007669"/>
    <property type="project" value="UniProtKB-EC"/>
</dbReference>
<dbReference type="AlphaFoldDB" id="A0A5A8F3L9"/>
<name>A0A5A8F3L9_9BACT</name>
<dbReference type="Pfam" id="PF00072">
    <property type="entry name" value="Response_reg"/>
    <property type="match status" value="1"/>
</dbReference>
<dbReference type="InterPro" id="IPR011006">
    <property type="entry name" value="CheY-like_superfamily"/>
</dbReference>
<dbReference type="GO" id="GO:0006935">
    <property type="term" value="P:chemotaxis"/>
    <property type="evidence" value="ECO:0007669"/>
    <property type="project" value="UniProtKB-UniRule"/>
</dbReference>
<dbReference type="EC" id="3.1.1.61" evidence="2"/>
<evidence type="ECO:0000259" key="6">
    <source>
        <dbReference type="PROSITE" id="PS50110"/>
    </source>
</evidence>
<sequence>MHNINILLTDDSLFVRETIKELLSKYDEINQIFTAENGKEAVEICEKEKIDVVFMDLDMPVMDGEKASRIIFEKFGLPIIVLTSLDNNIIKEAFDLIHNYCIDVINKPENINESFAKILLRKIKNAFIMKKRISEYKNKKKKVKREIIIPDPFETDSNKIIIFAMSTGGPKITPDILKQIEVIPSPFVLIQHIEPMMFDGYIDWLRSKTNKEVIAVDFDIPFEIKDCLYVLHPNYHTTLKKTILTKFITKPHLETDLYSPPADPFVISVAEIFREKTIFAIFSGMCSDGLKGAEAVKKYGGMVFCQSPDEALIDTMPKSVLNAGFCDKVFELCSLNEVLLNG</sequence>
<organism evidence="8 9">
    <name type="scientific">Deferribacter autotrophicus</name>
    <dbReference type="NCBI Taxonomy" id="500465"/>
    <lineage>
        <taxon>Bacteria</taxon>
        <taxon>Pseudomonadati</taxon>
        <taxon>Deferribacterota</taxon>
        <taxon>Deferribacteres</taxon>
        <taxon>Deferribacterales</taxon>
        <taxon>Deferribacteraceae</taxon>
        <taxon>Deferribacter</taxon>
    </lineage>
</organism>
<dbReference type="GO" id="GO:0000156">
    <property type="term" value="F:phosphorelay response regulator activity"/>
    <property type="evidence" value="ECO:0007669"/>
    <property type="project" value="InterPro"/>
</dbReference>
<dbReference type="CDD" id="cd17541">
    <property type="entry name" value="REC_CheB-like"/>
    <property type="match status" value="1"/>
</dbReference>
<proteinExistence type="predicted"/>